<feature type="region of interest" description="Disordered" evidence="1">
    <location>
        <begin position="232"/>
        <end position="295"/>
    </location>
</feature>
<dbReference type="Pfam" id="PF03732">
    <property type="entry name" value="Retrotrans_gag"/>
    <property type="match status" value="1"/>
</dbReference>
<evidence type="ECO:0000259" key="2">
    <source>
        <dbReference type="Pfam" id="PF03732"/>
    </source>
</evidence>
<dbReference type="Gramene" id="KOM41166">
    <property type="protein sequence ID" value="KOM41166"/>
    <property type="gene ID" value="LR48_Vigan04g136400"/>
</dbReference>
<protein>
    <recommendedName>
        <fullName evidence="2">Retrotransposon gag domain-containing protein</fullName>
    </recommendedName>
</protein>
<accession>A0A0L9UEL8</accession>
<dbReference type="STRING" id="3914.A0A0L9UEL8"/>
<evidence type="ECO:0000313" key="4">
    <source>
        <dbReference type="Proteomes" id="UP000053144"/>
    </source>
</evidence>
<name>A0A0L9UEL8_PHAAN</name>
<dbReference type="AlphaFoldDB" id="A0A0L9UEL8"/>
<gene>
    <name evidence="3" type="ORF">LR48_Vigan04g136400</name>
</gene>
<feature type="region of interest" description="Disordered" evidence="1">
    <location>
        <begin position="36"/>
        <end position="70"/>
    </location>
</feature>
<dbReference type="EMBL" id="CM003374">
    <property type="protein sequence ID" value="KOM41166.1"/>
    <property type="molecule type" value="Genomic_DNA"/>
</dbReference>
<proteinExistence type="predicted"/>
<feature type="compositionally biased region" description="Basic and acidic residues" evidence="1">
    <location>
        <begin position="52"/>
        <end position="70"/>
    </location>
</feature>
<feature type="compositionally biased region" description="Basic and acidic residues" evidence="1">
    <location>
        <begin position="270"/>
        <end position="289"/>
    </location>
</feature>
<feature type="domain" description="Retrotransposon gag" evidence="2">
    <location>
        <begin position="115"/>
        <end position="204"/>
    </location>
</feature>
<evidence type="ECO:0000313" key="3">
    <source>
        <dbReference type="EMBL" id="KOM41166.1"/>
    </source>
</evidence>
<organism evidence="3 4">
    <name type="scientific">Phaseolus angularis</name>
    <name type="common">Azuki bean</name>
    <name type="synonym">Vigna angularis</name>
    <dbReference type="NCBI Taxonomy" id="3914"/>
    <lineage>
        <taxon>Eukaryota</taxon>
        <taxon>Viridiplantae</taxon>
        <taxon>Streptophyta</taxon>
        <taxon>Embryophyta</taxon>
        <taxon>Tracheophyta</taxon>
        <taxon>Spermatophyta</taxon>
        <taxon>Magnoliopsida</taxon>
        <taxon>eudicotyledons</taxon>
        <taxon>Gunneridae</taxon>
        <taxon>Pentapetalae</taxon>
        <taxon>rosids</taxon>
        <taxon>fabids</taxon>
        <taxon>Fabales</taxon>
        <taxon>Fabaceae</taxon>
        <taxon>Papilionoideae</taxon>
        <taxon>50 kb inversion clade</taxon>
        <taxon>NPAAA clade</taxon>
        <taxon>indigoferoid/millettioid clade</taxon>
        <taxon>Phaseoleae</taxon>
        <taxon>Vigna</taxon>
    </lineage>
</organism>
<sequence>MEGRVNAVEGRLEVIEISMGGLEAAIQELVKVMGERGRRHEGNSDGSQGSVNERRNEEDERDGSRLDGGHREQQPYWRRRVDLPIFEGSDPLNWIYRADKFFELQGVSEEEKLRLAYISMEGIAGHWFRFWREKARNRTWTGLKESLVIRFEGRNRGSVFERLAAYKQSGTVEEYIQEFDVLAGQAEKIPDAQLMGYFMAGLQEGIRNQLRSLDPRELMDVMRLAKDVEEFQGGTKAGGGNISKSQTWVKPNSSIMRTDPSRHNQNRTGITERGRTGGKEGNPRREGERSFPNNQGRNVRDLLYAEYVKRRLEGRCFRCGGPFGPGHHCPERSLQMLILAEDEESSREEEAETELDQMELSAFSAGGLTQPRTMKLHG</sequence>
<dbReference type="OMA" id="QIAMEHH"/>
<reference evidence="4" key="1">
    <citation type="journal article" date="2015" name="Proc. Natl. Acad. Sci. U.S.A.">
        <title>Genome sequencing of adzuki bean (Vigna angularis) provides insight into high starch and low fat accumulation and domestication.</title>
        <authorList>
            <person name="Yang K."/>
            <person name="Tian Z."/>
            <person name="Chen C."/>
            <person name="Luo L."/>
            <person name="Zhao B."/>
            <person name="Wang Z."/>
            <person name="Yu L."/>
            <person name="Li Y."/>
            <person name="Sun Y."/>
            <person name="Li W."/>
            <person name="Chen Y."/>
            <person name="Li Y."/>
            <person name="Zhang Y."/>
            <person name="Ai D."/>
            <person name="Zhao J."/>
            <person name="Shang C."/>
            <person name="Ma Y."/>
            <person name="Wu B."/>
            <person name="Wang M."/>
            <person name="Gao L."/>
            <person name="Sun D."/>
            <person name="Zhang P."/>
            <person name="Guo F."/>
            <person name="Wang W."/>
            <person name="Li Y."/>
            <person name="Wang J."/>
            <person name="Varshney R.K."/>
            <person name="Wang J."/>
            <person name="Ling H.Q."/>
            <person name="Wan P."/>
        </authorList>
    </citation>
    <scope>NUCLEOTIDE SEQUENCE</scope>
    <source>
        <strain evidence="4">cv. Jingnong 6</strain>
    </source>
</reference>
<feature type="compositionally biased region" description="Polar residues" evidence="1">
    <location>
        <begin position="242"/>
        <end position="256"/>
    </location>
</feature>
<dbReference type="InterPro" id="IPR005162">
    <property type="entry name" value="Retrotrans_gag_dom"/>
</dbReference>
<dbReference type="Proteomes" id="UP000053144">
    <property type="component" value="Chromosome 4"/>
</dbReference>
<evidence type="ECO:0000256" key="1">
    <source>
        <dbReference type="SAM" id="MobiDB-lite"/>
    </source>
</evidence>